<dbReference type="InterPro" id="IPR037151">
    <property type="entry name" value="AlkB-like_sf"/>
</dbReference>
<dbReference type="Proteomes" id="UP000008144">
    <property type="component" value="Chromosome 5"/>
</dbReference>
<reference evidence="3" key="4">
    <citation type="submission" date="2025-09" db="UniProtKB">
        <authorList>
            <consortium name="Ensembl"/>
        </authorList>
    </citation>
    <scope>IDENTIFICATION</scope>
</reference>
<dbReference type="Gene3D" id="2.60.120.590">
    <property type="entry name" value="Alpha-ketoglutarate-dependent dioxygenase AlkB-like"/>
    <property type="match status" value="1"/>
</dbReference>
<dbReference type="InterPro" id="IPR027450">
    <property type="entry name" value="AlkB-like"/>
</dbReference>
<dbReference type="STRING" id="7719.ENSCINP00000007805"/>
<evidence type="ECO:0000259" key="2">
    <source>
        <dbReference type="Pfam" id="PF13532"/>
    </source>
</evidence>
<reference evidence="3" key="3">
    <citation type="submission" date="2025-08" db="UniProtKB">
        <authorList>
            <consortium name="Ensembl"/>
        </authorList>
    </citation>
    <scope>IDENTIFICATION</scope>
</reference>
<dbReference type="Ensembl" id="ENSCINT00000007805.3">
    <property type="protein sequence ID" value="ENSCINP00000007805.3"/>
    <property type="gene ID" value="ENSCING00000003788.3"/>
</dbReference>
<dbReference type="GO" id="GO:0005759">
    <property type="term" value="C:mitochondrial matrix"/>
    <property type="evidence" value="ECO:0000318"/>
    <property type="project" value="GO_Central"/>
</dbReference>
<dbReference type="PANTHER" id="PTHR21052:SF0">
    <property type="entry name" value="ALPHA-KETOGLUTARATE-DEPENDENT DIOXYGENASE ALKB HOMOLOG 7, MITOCHONDRIAL"/>
    <property type="match status" value="1"/>
</dbReference>
<reference evidence="3" key="2">
    <citation type="journal article" date="2008" name="Genome Biol.">
        <title>Improved genome assembly and evidence-based global gene model set for the chordate Ciona intestinalis: new insight into intron and operon populations.</title>
        <authorList>
            <person name="Satou Y."/>
            <person name="Mineta K."/>
            <person name="Ogasawara M."/>
            <person name="Sasakura Y."/>
            <person name="Shoguchi E."/>
            <person name="Ueno K."/>
            <person name="Yamada L."/>
            <person name="Matsumoto J."/>
            <person name="Wasserscheid J."/>
            <person name="Dewar K."/>
            <person name="Wiley G.B."/>
            <person name="Macmil S.L."/>
            <person name="Roe B.A."/>
            <person name="Zeller R.W."/>
            <person name="Hastings K.E."/>
            <person name="Lemaire P."/>
            <person name="Lindquist E."/>
            <person name="Endo T."/>
            <person name="Hotta K."/>
            <person name="Inaba K."/>
        </authorList>
    </citation>
    <scope>NUCLEOTIDE SEQUENCE [LARGE SCALE GENOMIC DNA]</scope>
    <source>
        <strain evidence="3">wild type</strain>
    </source>
</reference>
<organism evidence="3 4">
    <name type="scientific">Ciona intestinalis</name>
    <name type="common">Transparent sea squirt</name>
    <name type="synonym">Ascidia intestinalis</name>
    <dbReference type="NCBI Taxonomy" id="7719"/>
    <lineage>
        <taxon>Eukaryota</taxon>
        <taxon>Metazoa</taxon>
        <taxon>Chordata</taxon>
        <taxon>Tunicata</taxon>
        <taxon>Ascidiacea</taxon>
        <taxon>Phlebobranchia</taxon>
        <taxon>Cionidae</taxon>
        <taxon>Ciona</taxon>
    </lineage>
</organism>
<dbReference type="GO" id="GO:0006631">
    <property type="term" value="P:fatty acid metabolic process"/>
    <property type="evidence" value="ECO:0000318"/>
    <property type="project" value="GO_Central"/>
</dbReference>
<keyword evidence="4" id="KW-1185">Reference proteome</keyword>
<evidence type="ECO:0000313" key="4">
    <source>
        <dbReference type="Proteomes" id="UP000008144"/>
    </source>
</evidence>
<dbReference type="InParanoid" id="F7AW28"/>
<evidence type="ECO:0000313" key="3">
    <source>
        <dbReference type="Ensembl" id="ENSCINP00000007805.3"/>
    </source>
</evidence>
<feature type="domain" description="Alpha-ketoglutarate-dependent dioxygenase AlkB-like" evidence="2">
    <location>
        <begin position="138"/>
        <end position="224"/>
    </location>
</feature>
<evidence type="ECO:0000256" key="1">
    <source>
        <dbReference type="ARBA" id="ARBA00001954"/>
    </source>
</evidence>
<protein>
    <recommendedName>
        <fullName evidence="2">Alpha-ketoglutarate-dependent dioxygenase AlkB-like domain-containing protein</fullName>
    </recommendedName>
</protein>
<dbReference type="AlphaFoldDB" id="F7AW28"/>
<reference evidence="4" key="1">
    <citation type="journal article" date="2002" name="Science">
        <title>The draft genome of Ciona intestinalis: insights into chordate and vertebrate origins.</title>
        <authorList>
            <person name="Dehal P."/>
            <person name="Satou Y."/>
            <person name="Campbell R.K."/>
            <person name="Chapman J."/>
            <person name="Degnan B."/>
            <person name="De Tomaso A."/>
            <person name="Davidson B."/>
            <person name="Di Gregorio A."/>
            <person name="Gelpke M."/>
            <person name="Goodstein D.M."/>
            <person name="Harafuji N."/>
            <person name="Hastings K.E."/>
            <person name="Ho I."/>
            <person name="Hotta K."/>
            <person name="Huang W."/>
            <person name="Kawashima T."/>
            <person name="Lemaire P."/>
            <person name="Martinez D."/>
            <person name="Meinertzhagen I.A."/>
            <person name="Necula S."/>
            <person name="Nonaka M."/>
            <person name="Putnam N."/>
            <person name="Rash S."/>
            <person name="Saiga H."/>
            <person name="Satake M."/>
            <person name="Terry A."/>
            <person name="Yamada L."/>
            <person name="Wang H.G."/>
            <person name="Awazu S."/>
            <person name="Azumi K."/>
            <person name="Boore J."/>
            <person name="Branno M."/>
            <person name="Chin-Bow S."/>
            <person name="DeSantis R."/>
            <person name="Doyle S."/>
            <person name="Francino P."/>
            <person name="Keys D.N."/>
            <person name="Haga S."/>
            <person name="Hayashi H."/>
            <person name="Hino K."/>
            <person name="Imai K.S."/>
            <person name="Inaba K."/>
            <person name="Kano S."/>
            <person name="Kobayashi K."/>
            <person name="Kobayashi M."/>
            <person name="Lee B.I."/>
            <person name="Makabe K.W."/>
            <person name="Manohar C."/>
            <person name="Matassi G."/>
            <person name="Medina M."/>
            <person name="Mochizuki Y."/>
            <person name="Mount S."/>
            <person name="Morishita T."/>
            <person name="Miura S."/>
            <person name="Nakayama A."/>
            <person name="Nishizaka S."/>
            <person name="Nomoto H."/>
            <person name="Ohta F."/>
            <person name="Oishi K."/>
            <person name="Rigoutsos I."/>
            <person name="Sano M."/>
            <person name="Sasaki A."/>
            <person name="Sasakura Y."/>
            <person name="Shoguchi E."/>
            <person name="Shin-i T."/>
            <person name="Spagnuolo A."/>
            <person name="Stainier D."/>
            <person name="Suzuki M.M."/>
            <person name="Tassy O."/>
            <person name="Takatori N."/>
            <person name="Tokuoka M."/>
            <person name="Yagi K."/>
            <person name="Yoshizaki F."/>
            <person name="Wada S."/>
            <person name="Zhang C."/>
            <person name="Hyatt P.D."/>
            <person name="Larimer F."/>
            <person name="Detter C."/>
            <person name="Doggett N."/>
            <person name="Glavina T."/>
            <person name="Hawkins T."/>
            <person name="Richardson P."/>
            <person name="Lucas S."/>
            <person name="Kohara Y."/>
            <person name="Levine M."/>
            <person name="Satoh N."/>
            <person name="Rokhsar D.S."/>
        </authorList>
    </citation>
    <scope>NUCLEOTIDE SEQUENCE [LARGE SCALE GENOMIC DNA]</scope>
</reference>
<dbReference type="OMA" id="EYDHWDG"/>
<dbReference type="InterPro" id="IPR032870">
    <property type="entry name" value="ALKBH7-like"/>
</dbReference>
<dbReference type="GO" id="GO:0006974">
    <property type="term" value="P:DNA damage response"/>
    <property type="evidence" value="ECO:0007669"/>
    <property type="project" value="InterPro"/>
</dbReference>
<accession>F7AW28</accession>
<name>F7AW28_CIOIN</name>
<dbReference type="FunCoup" id="F7AW28">
    <property type="interactions" value="16"/>
</dbReference>
<comment type="cofactor">
    <cofactor evidence="1">
        <name>Fe(2+)</name>
        <dbReference type="ChEBI" id="CHEBI:29033"/>
    </cofactor>
</comment>
<dbReference type="SUPFAM" id="SSF51197">
    <property type="entry name" value="Clavaminate synthase-like"/>
    <property type="match status" value="1"/>
</dbReference>
<dbReference type="GeneTree" id="ENSGT00390000014585"/>
<dbReference type="PANTHER" id="PTHR21052">
    <property type="entry name" value="SPERMATOGENESIS ASSOCIATED 11-RELATED"/>
    <property type="match status" value="1"/>
</dbReference>
<proteinExistence type="predicted"/>
<dbReference type="EMBL" id="EAAA01002083">
    <property type="status" value="NOT_ANNOTATED_CDS"/>
    <property type="molecule type" value="Genomic_DNA"/>
</dbReference>
<sequence length="248" mass="28983">MLTVKCFRFPCVKHLTTTIFRTSNSKSKNLKKQASELLEYSQEENVKSIAAEHFSLFTNFITSEEETSLITEIDTKWRRLKYQKGHWDNAIQDYRELEIRDWRTHNASIIQRIQEVAFDDGDVKNNLIHVLDLSPIGFINPHVDSTRFCGRVIAGLSLLSSCVMKYTHKGDASIWFQALLPPKSLYIMKDRVRYEFEHEILKNEDSMFKGEKVTKSRRVSLLCRSKPHIEHDDKPGQLFKPITLFENT</sequence>
<dbReference type="Pfam" id="PF13532">
    <property type="entry name" value="2OG-FeII_Oxy_2"/>
    <property type="match status" value="1"/>
</dbReference>
<dbReference type="HOGENOM" id="CLU_092162_2_0_1"/>